<dbReference type="EMBL" id="JAWDIU010000001">
    <property type="protein sequence ID" value="MDU0326494.1"/>
    <property type="molecule type" value="Genomic_DNA"/>
</dbReference>
<dbReference type="Pfam" id="PF01979">
    <property type="entry name" value="Amidohydro_1"/>
    <property type="match status" value="1"/>
</dbReference>
<dbReference type="SUPFAM" id="SSF51338">
    <property type="entry name" value="Composite domain of metallo-dependent hydrolases"/>
    <property type="match status" value="1"/>
</dbReference>
<protein>
    <submittedName>
        <fullName evidence="7">Amidohydrolase family protein</fullName>
    </submittedName>
</protein>
<dbReference type="RefSeq" id="WP_316001073.1">
    <property type="nucleotide sequence ID" value="NZ_JAWDIU010000001.1"/>
</dbReference>
<dbReference type="InterPro" id="IPR032466">
    <property type="entry name" value="Metal_Hydrolase"/>
</dbReference>
<comment type="caution">
    <text evidence="7">The sequence shown here is derived from an EMBL/GenBank/DDBJ whole genome shotgun (WGS) entry which is preliminary data.</text>
</comment>
<evidence type="ECO:0000256" key="2">
    <source>
        <dbReference type="ARBA" id="ARBA00022723"/>
    </source>
</evidence>
<feature type="domain" description="Amidohydrolase-related" evidence="6">
    <location>
        <begin position="65"/>
        <end position="378"/>
    </location>
</feature>
<dbReference type="InterPro" id="IPR006680">
    <property type="entry name" value="Amidohydro-rel"/>
</dbReference>
<dbReference type="Gene3D" id="3.20.20.140">
    <property type="entry name" value="Metal-dependent hydrolases"/>
    <property type="match status" value="1"/>
</dbReference>
<name>A0ABU3RUI7_9MICO</name>
<evidence type="ECO:0000256" key="5">
    <source>
        <dbReference type="PIRNR" id="PIRNR038994"/>
    </source>
</evidence>
<dbReference type="InterPro" id="IPR011059">
    <property type="entry name" value="Metal-dep_hydrolase_composite"/>
</dbReference>
<dbReference type="PANTHER" id="PTHR11113:SF14">
    <property type="entry name" value="N-ACETYLGLUCOSAMINE-6-PHOSPHATE DEACETYLASE"/>
    <property type="match status" value="1"/>
</dbReference>
<sequence>MTLLIHGARLITGAGDGVVRESPRGWVHIVDGVVREVGEGDAPRAAPVDADVVDAEALVGRGSLLTAGLVDIHNHGGGGAAFDNPDAAAAVDRIMGVHARHGVTRLVASLVSAAPSALERTMRALRVAADDRPGLLGIHLEGPCLDVDHRGAHAPWALRDPSSVDVERLTSAGHLVQVTIAPELPRALELIRELARAGVRVAVGHTGADAAVTREAIAAGATLLTHAFNAMPPLHHRAPGPVGVALADEAVTLELIADGTHVDPSLFAPLFRAAPGRIALVSDAMAAAGSPDGEYRLGDLAVTVSAGIARLRDTDTIAGSTLTLDRAVRTVVAAGVPLAAAVAAATCVPARAVGRTDLGRLQPGCRGDVVLWNAELEPTAVWRDGIRIA</sequence>
<evidence type="ECO:0000256" key="1">
    <source>
        <dbReference type="ARBA" id="ARBA00010716"/>
    </source>
</evidence>
<keyword evidence="4 5" id="KW-0119">Carbohydrate metabolism</keyword>
<evidence type="ECO:0000259" key="6">
    <source>
        <dbReference type="Pfam" id="PF01979"/>
    </source>
</evidence>
<evidence type="ECO:0000313" key="8">
    <source>
        <dbReference type="Proteomes" id="UP001256673"/>
    </source>
</evidence>
<gene>
    <name evidence="7" type="ORF">RWH43_06935</name>
</gene>
<evidence type="ECO:0000313" key="7">
    <source>
        <dbReference type="EMBL" id="MDU0326494.1"/>
    </source>
</evidence>
<organism evidence="7 8">
    <name type="scientific">Microbacterium algihabitans</name>
    <dbReference type="NCBI Taxonomy" id="3075992"/>
    <lineage>
        <taxon>Bacteria</taxon>
        <taxon>Bacillati</taxon>
        <taxon>Actinomycetota</taxon>
        <taxon>Actinomycetes</taxon>
        <taxon>Micrococcales</taxon>
        <taxon>Microbacteriaceae</taxon>
        <taxon>Microbacterium</taxon>
    </lineage>
</organism>
<proteinExistence type="inferred from homology"/>
<dbReference type="PANTHER" id="PTHR11113">
    <property type="entry name" value="N-ACETYLGLUCOSAMINE-6-PHOSPHATE DEACETYLASE"/>
    <property type="match status" value="1"/>
</dbReference>
<reference evidence="7 8" key="1">
    <citation type="submission" date="2023-09" db="EMBL/GenBank/DDBJ databases">
        <title>Microbacterium fusihabitans sp. nov., Microbacterium phycihabitans sp. nov., and Microbacterium cervinum sp. nov., isolated from dried seaweeds of beach.</title>
        <authorList>
            <person name="Lee S.D."/>
        </authorList>
    </citation>
    <scope>NUCLEOTIDE SEQUENCE [LARGE SCALE GENOMIC DNA]</scope>
    <source>
        <strain evidence="7 8">KSW2-21</strain>
    </source>
</reference>
<dbReference type="SUPFAM" id="SSF51556">
    <property type="entry name" value="Metallo-dependent hydrolases"/>
    <property type="match status" value="1"/>
</dbReference>
<accession>A0ABU3RUI7</accession>
<dbReference type="Gene3D" id="2.30.40.10">
    <property type="entry name" value="Urease, subunit C, domain 1"/>
    <property type="match status" value="1"/>
</dbReference>
<evidence type="ECO:0000256" key="3">
    <source>
        <dbReference type="ARBA" id="ARBA00022801"/>
    </source>
</evidence>
<comment type="similarity">
    <text evidence="1 5">Belongs to the metallo-dependent hydrolases superfamily. NagA family.</text>
</comment>
<keyword evidence="8" id="KW-1185">Reference proteome</keyword>
<keyword evidence="3 5" id="KW-0378">Hydrolase</keyword>
<dbReference type="InterPro" id="IPR003764">
    <property type="entry name" value="GlcNAc_6-P_deAcase"/>
</dbReference>
<dbReference type="Proteomes" id="UP001256673">
    <property type="component" value="Unassembled WGS sequence"/>
</dbReference>
<dbReference type="PIRSF" id="PIRSF038994">
    <property type="entry name" value="NagA"/>
    <property type="match status" value="1"/>
</dbReference>
<keyword evidence="2" id="KW-0479">Metal-binding</keyword>
<evidence type="ECO:0000256" key="4">
    <source>
        <dbReference type="ARBA" id="ARBA00023277"/>
    </source>
</evidence>